<reference evidence="4" key="1">
    <citation type="journal article" date="2020" name="Stud. Mycol.">
        <title>101 Dothideomycetes genomes: a test case for predicting lifestyles and emergence of pathogens.</title>
        <authorList>
            <person name="Haridas S."/>
            <person name="Albert R."/>
            <person name="Binder M."/>
            <person name="Bloem J."/>
            <person name="Labutti K."/>
            <person name="Salamov A."/>
            <person name="Andreopoulos B."/>
            <person name="Baker S."/>
            <person name="Barry K."/>
            <person name="Bills G."/>
            <person name="Bluhm B."/>
            <person name="Cannon C."/>
            <person name="Castanera R."/>
            <person name="Culley D."/>
            <person name="Daum C."/>
            <person name="Ezra D."/>
            <person name="Gonzalez J."/>
            <person name="Henrissat B."/>
            <person name="Kuo A."/>
            <person name="Liang C."/>
            <person name="Lipzen A."/>
            <person name="Lutzoni F."/>
            <person name="Magnuson J."/>
            <person name="Mondo S."/>
            <person name="Nolan M."/>
            <person name="Ohm R."/>
            <person name="Pangilinan J."/>
            <person name="Park H.-J."/>
            <person name="Ramirez L."/>
            <person name="Alfaro M."/>
            <person name="Sun H."/>
            <person name="Tritt A."/>
            <person name="Yoshinaga Y."/>
            <person name="Zwiers L.-H."/>
            <person name="Turgeon B."/>
            <person name="Goodwin S."/>
            <person name="Spatafora J."/>
            <person name="Crous P."/>
            <person name="Grigoriev I."/>
        </authorList>
    </citation>
    <scope>NUCLEOTIDE SEQUENCE</scope>
    <source>
        <strain evidence="4">CBS 133067</strain>
    </source>
</reference>
<evidence type="ECO:0000259" key="3">
    <source>
        <dbReference type="Pfam" id="PF19305"/>
    </source>
</evidence>
<proteinExistence type="inferred from homology"/>
<dbReference type="SUPFAM" id="SSF103378">
    <property type="entry name" value="2-methylcitrate dehydratase PrpD"/>
    <property type="match status" value="1"/>
</dbReference>
<dbReference type="OrthoDB" id="10267976at2759"/>
<dbReference type="PANTHER" id="PTHR16943:SF8">
    <property type="entry name" value="2-METHYLCITRATE DEHYDRATASE"/>
    <property type="match status" value="1"/>
</dbReference>
<accession>A0A9P4M5G9</accession>
<evidence type="ECO:0000313" key="5">
    <source>
        <dbReference type="Proteomes" id="UP000799772"/>
    </source>
</evidence>
<dbReference type="InterPro" id="IPR005656">
    <property type="entry name" value="MmgE_PrpD"/>
</dbReference>
<evidence type="ECO:0000259" key="2">
    <source>
        <dbReference type="Pfam" id="PF03972"/>
    </source>
</evidence>
<evidence type="ECO:0000256" key="1">
    <source>
        <dbReference type="ARBA" id="ARBA00006174"/>
    </source>
</evidence>
<dbReference type="AlphaFoldDB" id="A0A9P4M5G9"/>
<name>A0A9P4M5G9_9PEZI</name>
<dbReference type="InterPro" id="IPR045337">
    <property type="entry name" value="MmgE_PrpD_C"/>
</dbReference>
<dbReference type="InterPro" id="IPR045336">
    <property type="entry name" value="MmgE_PrpD_N"/>
</dbReference>
<comment type="similarity">
    <text evidence="1">Belongs to the PrpD family.</text>
</comment>
<gene>
    <name evidence="4" type="ORF">NA57DRAFT_75965</name>
</gene>
<dbReference type="InterPro" id="IPR042183">
    <property type="entry name" value="MmgE/PrpD_sf_1"/>
</dbReference>
<dbReference type="Gene3D" id="1.10.4100.10">
    <property type="entry name" value="2-methylcitrate dehydratase PrpD"/>
    <property type="match status" value="1"/>
</dbReference>
<dbReference type="Gene3D" id="3.30.1330.120">
    <property type="entry name" value="2-methylcitrate dehydratase PrpD"/>
    <property type="match status" value="1"/>
</dbReference>
<sequence length="470" mass="49931">MAPAAPELDAPDLLPGATHDLAAFASSLTFDKIPPDVVAYVKELILDNLGVVLFGVQTAWTQKVVQMAVAEDAKPRSTIFGTGIRTSPALAALANATGGHAFEFDEIHRDSIVHPGSMIVPVILALVEAEGKGNGRDFITAAVAAYEVCGRVGMSATSALFFRGFHPQGTTGVFAAGTAAARILGLDTEATQNALGIAGSQGAGLMAAQEGAMVKRFHAGRAAQSGIYAALLARQGFTGIHNVLEASFGGFLSSHSGQLNISALTADLGHQWETLNVAYKPYAMAASIHTSLDGLKAIMVDNKLTADDLESVDVGMGPMTYQHCAWEYQPKGVTAAQMNMFYGLAVIAADGDAGAGQFSEDRLTEPRLMELIKRMHAHVSPELQAMGPKFRHAAIVTVKTKAGQTYESRQLYYRGTKENPPKPGQVEDKFRALAGRVLSSQQLDRIVELVRDLENQPSLDELSGLLLERS</sequence>
<keyword evidence="5" id="KW-1185">Reference proteome</keyword>
<protein>
    <submittedName>
        <fullName evidence="4">MmgE/PrpD</fullName>
    </submittedName>
</protein>
<feature type="domain" description="MmgE/PrpD C-terminal" evidence="3">
    <location>
        <begin position="282"/>
        <end position="453"/>
    </location>
</feature>
<dbReference type="GO" id="GO:0016829">
    <property type="term" value="F:lyase activity"/>
    <property type="evidence" value="ECO:0007669"/>
    <property type="project" value="InterPro"/>
</dbReference>
<dbReference type="InterPro" id="IPR036148">
    <property type="entry name" value="MmgE/PrpD_sf"/>
</dbReference>
<dbReference type="Proteomes" id="UP000799772">
    <property type="component" value="Unassembled WGS sequence"/>
</dbReference>
<evidence type="ECO:0000313" key="4">
    <source>
        <dbReference type="EMBL" id="KAF2098726.1"/>
    </source>
</evidence>
<dbReference type="InterPro" id="IPR042188">
    <property type="entry name" value="MmgE/PrpD_sf_2"/>
</dbReference>
<dbReference type="EMBL" id="ML978126">
    <property type="protein sequence ID" value="KAF2098726.1"/>
    <property type="molecule type" value="Genomic_DNA"/>
</dbReference>
<dbReference type="PANTHER" id="PTHR16943">
    <property type="entry name" value="2-METHYLCITRATE DEHYDRATASE-RELATED"/>
    <property type="match status" value="1"/>
</dbReference>
<dbReference type="Pfam" id="PF03972">
    <property type="entry name" value="MmgE_PrpD_N"/>
    <property type="match status" value="1"/>
</dbReference>
<dbReference type="Pfam" id="PF19305">
    <property type="entry name" value="MmgE_PrpD_C"/>
    <property type="match status" value="1"/>
</dbReference>
<feature type="domain" description="MmgE/PrpD N-terminal" evidence="2">
    <location>
        <begin position="20"/>
        <end position="257"/>
    </location>
</feature>
<comment type="caution">
    <text evidence="4">The sequence shown here is derived from an EMBL/GenBank/DDBJ whole genome shotgun (WGS) entry which is preliminary data.</text>
</comment>
<organism evidence="4 5">
    <name type="scientific">Rhizodiscina lignyota</name>
    <dbReference type="NCBI Taxonomy" id="1504668"/>
    <lineage>
        <taxon>Eukaryota</taxon>
        <taxon>Fungi</taxon>
        <taxon>Dikarya</taxon>
        <taxon>Ascomycota</taxon>
        <taxon>Pezizomycotina</taxon>
        <taxon>Dothideomycetes</taxon>
        <taxon>Pleosporomycetidae</taxon>
        <taxon>Aulographales</taxon>
        <taxon>Rhizodiscinaceae</taxon>
        <taxon>Rhizodiscina</taxon>
    </lineage>
</organism>